<dbReference type="AlphaFoldDB" id="A0A2X5PVT9"/>
<sequence length="279" mass="30357">MKTIRLIICLLAGLFQIISFSAKAESFPLTVYIGEHGAYTQVEFILDVVTSEGAYHGEYYQDGKALLVRPVPNRVWTGPGNVPAPTLEVTGGSHNANDSDCPGINALSGGWGCDSLPVKFTISGEATGCPWLVTVRVISHSSTMSPETYTGPQTPVSTCPAQSLTPYDISWDQNYVVKNKVIRLQSTGGMIEKTLPTFLMKDGKLCDGGQASDEGAYCRFVTQMLTFSSSGCDNGKVTVTPNRHPITDKEVHDMVVHVDTTERQPIDSTCRFTYVLNMF</sequence>
<dbReference type="Proteomes" id="UP000534496">
    <property type="component" value="Unassembled WGS sequence"/>
</dbReference>
<dbReference type="Pfam" id="PF11245">
    <property type="entry name" value="DUF2544"/>
    <property type="match status" value="1"/>
</dbReference>
<evidence type="ECO:0000313" key="2">
    <source>
        <dbReference type="EMBL" id="CAK1212448.1"/>
    </source>
</evidence>
<dbReference type="EMBL" id="CAUZHL010000004">
    <property type="protein sequence ID" value="CAK1212448.1"/>
    <property type="molecule type" value="Genomic_DNA"/>
</dbReference>
<reference evidence="2" key="3">
    <citation type="submission" date="2023-10" db="EMBL/GenBank/DDBJ databases">
        <authorList>
            <person name="Leclercq S."/>
        </authorList>
    </citation>
    <scope>NUCLEOTIDE SEQUENCE</scope>
    <source>
        <strain evidence="2">F848</strain>
    </source>
</reference>
<protein>
    <submittedName>
        <fullName evidence="3">DUF2544 domain-containing protein</fullName>
    </submittedName>
    <submittedName>
        <fullName evidence="2">StfH/YfcO family fimbrial adhesin</fullName>
    </submittedName>
</protein>
<accession>A0A2X5PVT9</accession>
<reference evidence="3 5" key="2">
    <citation type="submission" date="2020-02" db="EMBL/GenBank/DDBJ databases">
        <authorList>
            <consortium name="PulseNet: The National Subtyping Network for Foodborne Disease Surveillance"/>
            <person name="Tarr C.L."/>
            <person name="Trees E."/>
            <person name="Katz L.S."/>
            <person name="Carleton-Romer H.A."/>
            <person name="Stroika S."/>
            <person name="Kucerova Z."/>
            <person name="Roache K.F."/>
            <person name="Sabol A.L."/>
            <person name="Besser J."/>
            <person name="Gerner-Smidt P."/>
        </authorList>
    </citation>
    <scope>NUCLEOTIDE SEQUENCE [LARGE SCALE GENOMIC DNA]</scope>
    <source>
        <strain evidence="3 5">PNUSAE005278</strain>
    </source>
</reference>
<evidence type="ECO:0000256" key="1">
    <source>
        <dbReference type="SAM" id="SignalP"/>
    </source>
</evidence>
<dbReference type="EMBL" id="AASVQO010000012">
    <property type="protein sequence ID" value="EFH3674960.1"/>
    <property type="molecule type" value="Genomic_DNA"/>
</dbReference>
<gene>
    <name evidence="3" type="ORF">BTB68_002352</name>
    <name evidence="4" type="ORF">F9461_17330</name>
    <name evidence="2" type="ORF">FGAF848_31780</name>
</gene>
<evidence type="ECO:0000313" key="4">
    <source>
        <dbReference type="EMBL" id="EFH3674960.1"/>
    </source>
</evidence>
<name>A0A2X5PVT9_ECOLX</name>
<organism evidence="3 5">
    <name type="scientific">Escherichia coli</name>
    <dbReference type="NCBI Taxonomy" id="562"/>
    <lineage>
        <taxon>Bacteria</taxon>
        <taxon>Pseudomonadati</taxon>
        <taxon>Pseudomonadota</taxon>
        <taxon>Gammaproteobacteria</taxon>
        <taxon>Enterobacterales</taxon>
        <taxon>Enterobacteriaceae</taxon>
        <taxon>Escherichia</taxon>
    </lineage>
</organism>
<reference evidence="4 6" key="1">
    <citation type="submission" date="2019-12" db="EMBL/GenBank/DDBJ databases">
        <authorList>
            <consortium name="NARMS: The National Antimicrobial Resistance Monitoring System"/>
        </authorList>
    </citation>
    <scope>NUCLEOTIDE SEQUENCE [LARGE SCALE GENOMIC DNA]</scope>
    <source>
        <strain evidence="4 6">CVM N19EC0189</strain>
    </source>
</reference>
<comment type="caution">
    <text evidence="3">The sequence shown here is derived from an EMBL/GenBank/DDBJ whole genome shotgun (WGS) entry which is preliminary data.</text>
</comment>
<evidence type="ECO:0000313" key="3">
    <source>
        <dbReference type="EMBL" id="EFF8954407.1"/>
    </source>
</evidence>
<keyword evidence="1" id="KW-0732">Signal</keyword>
<dbReference type="Proteomes" id="UP001190091">
    <property type="component" value="Unassembled WGS sequence"/>
</dbReference>
<dbReference type="RefSeq" id="WP_000849470.1">
    <property type="nucleotide sequence ID" value="NZ_BFMA01000018.1"/>
</dbReference>
<feature type="signal peptide" evidence="1">
    <location>
        <begin position="1"/>
        <end position="24"/>
    </location>
</feature>
<dbReference type="InterPro" id="IPR021407">
    <property type="entry name" value="DUF2544"/>
</dbReference>
<dbReference type="Proteomes" id="UP000524010">
    <property type="component" value="Unassembled WGS sequence"/>
</dbReference>
<dbReference type="EMBL" id="AASRHK010000020">
    <property type="protein sequence ID" value="EFF8954407.1"/>
    <property type="molecule type" value="Genomic_DNA"/>
</dbReference>
<evidence type="ECO:0000313" key="6">
    <source>
        <dbReference type="Proteomes" id="UP000534496"/>
    </source>
</evidence>
<feature type="chain" id="PRO_5044387038" evidence="1">
    <location>
        <begin position="25"/>
        <end position="279"/>
    </location>
</feature>
<evidence type="ECO:0000313" key="5">
    <source>
        <dbReference type="Proteomes" id="UP000524010"/>
    </source>
</evidence>
<proteinExistence type="predicted"/>